<keyword evidence="2" id="KW-1185">Reference proteome</keyword>
<evidence type="ECO:0000313" key="1">
    <source>
        <dbReference type="EMBL" id="AEV28789.1"/>
    </source>
</evidence>
<protein>
    <submittedName>
        <fullName evidence="1">Uncharacterized protein</fullName>
    </submittedName>
</protein>
<dbReference type="KEGG" id="sgp:SpiGrapes_0964"/>
<name>G8QRD6_SPHPG</name>
<proteinExistence type="predicted"/>
<gene>
    <name evidence="1" type="ordered locus">SpiGrapes_0964</name>
</gene>
<organism evidence="1 2">
    <name type="scientific">Sphaerochaeta pleomorpha (strain ATCC BAA-1885 / DSM 22778 / Grapes)</name>
    <dbReference type="NCBI Taxonomy" id="158190"/>
    <lineage>
        <taxon>Bacteria</taxon>
        <taxon>Pseudomonadati</taxon>
        <taxon>Spirochaetota</taxon>
        <taxon>Spirochaetia</taxon>
        <taxon>Spirochaetales</taxon>
        <taxon>Sphaerochaetaceae</taxon>
        <taxon>Sphaerochaeta</taxon>
    </lineage>
</organism>
<evidence type="ECO:0000313" key="2">
    <source>
        <dbReference type="Proteomes" id="UP000005632"/>
    </source>
</evidence>
<dbReference type="EMBL" id="CP003155">
    <property type="protein sequence ID" value="AEV28789.1"/>
    <property type="molecule type" value="Genomic_DNA"/>
</dbReference>
<reference evidence="1 2" key="1">
    <citation type="submission" date="2011-11" db="EMBL/GenBank/DDBJ databases">
        <title>Complete sequence of Spirochaeta sp. grapes.</title>
        <authorList>
            <consortium name="US DOE Joint Genome Institute"/>
            <person name="Lucas S."/>
            <person name="Han J."/>
            <person name="Lapidus A."/>
            <person name="Cheng J.-F."/>
            <person name="Goodwin L."/>
            <person name="Pitluck S."/>
            <person name="Peters L."/>
            <person name="Ovchinnikova G."/>
            <person name="Munk A.C."/>
            <person name="Detter J.C."/>
            <person name="Han C."/>
            <person name="Tapia R."/>
            <person name="Land M."/>
            <person name="Hauser L."/>
            <person name="Kyrpides N."/>
            <person name="Ivanova N."/>
            <person name="Pagani I."/>
            <person name="Ritalahtilisa K."/>
            <person name="Loeffler F."/>
            <person name="Woyke T."/>
        </authorList>
    </citation>
    <scope>NUCLEOTIDE SEQUENCE [LARGE SCALE GENOMIC DNA]</scope>
    <source>
        <strain evidence="2">ATCC BAA-1885 / DSM 22778 / Grapes</strain>
    </source>
</reference>
<dbReference type="HOGENOM" id="CLU_1516981_0_0_12"/>
<dbReference type="RefSeq" id="WP_014269638.1">
    <property type="nucleotide sequence ID" value="NC_016633.1"/>
</dbReference>
<dbReference type="AlphaFoldDB" id="G8QRD6"/>
<sequence>MKKTKILLLSLVLVSVLGIGNLSARESTVAVGIQAGFVATGVVLDLQLGSLGFSAGLNYPIGYTYIASLAEASDEDLFANAATVTADITTAFDLSDSFSLKVGICTIALTNFGPTFGGVAGPCLKGEYWIPNKRTGLFVNLNAPVMLYGVAVSEFGESDSAVVFSPWLPLAGLFTTTFGVLYGF</sequence>
<accession>G8QRD6</accession>
<dbReference type="Proteomes" id="UP000005632">
    <property type="component" value="Chromosome"/>
</dbReference>
<dbReference type="OrthoDB" id="9771451at2"/>